<proteinExistence type="predicted"/>
<dbReference type="CDD" id="cd05782">
    <property type="entry name" value="DNA_polB_like1_exo"/>
    <property type="match status" value="1"/>
</dbReference>
<dbReference type="EMBL" id="PYGD01000001">
    <property type="protein sequence ID" value="PSK93993.1"/>
    <property type="molecule type" value="Genomic_DNA"/>
</dbReference>
<evidence type="ECO:0000313" key="3">
    <source>
        <dbReference type="Proteomes" id="UP000240572"/>
    </source>
</evidence>
<dbReference type="AlphaFoldDB" id="A0A2P8D9V6"/>
<name>A0A2P8D9V6_9BACT</name>
<keyword evidence="3" id="KW-1185">Reference proteome</keyword>
<evidence type="ECO:0000259" key="1">
    <source>
        <dbReference type="Pfam" id="PF10108"/>
    </source>
</evidence>
<evidence type="ECO:0000313" key="2">
    <source>
        <dbReference type="EMBL" id="PSK93993.1"/>
    </source>
</evidence>
<gene>
    <name evidence="2" type="ORF">B0I18_101142</name>
</gene>
<protein>
    <recommendedName>
        <fullName evidence="1">Predicted 3'-5' exonuclease PolB-like domain-containing protein</fullName>
    </recommendedName>
</protein>
<organism evidence="2 3">
    <name type="scientific">Taibaiella chishuiensis</name>
    <dbReference type="NCBI Taxonomy" id="1434707"/>
    <lineage>
        <taxon>Bacteria</taxon>
        <taxon>Pseudomonadati</taxon>
        <taxon>Bacteroidota</taxon>
        <taxon>Chitinophagia</taxon>
        <taxon>Chitinophagales</taxon>
        <taxon>Chitinophagaceae</taxon>
        <taxon>Taibaiella</taxon>
    </lineage>
</organism>
<dbReference type="SUPFAM" id="SSF53098">
    <property type="entry name" value="Ribonuclease H-like"/>
    <property type="match status" value="1"/>
</dbReference>
<dbReference type="Pfam" id="PF10108">
    <property type="entry name" value="DNA_pol_B_exo2"/>
    <property type="match status" value="1"/>
</dbReference>
<sequence length="247" mass="28466">MITQKINDSIYFHKTLIIDIETVPLSGDWHELPEALQKHWLHKSGFLSLNEAEKTDPAYAFRNRAGIYAEFGKIVCIGMGFITKQDEKHVIRLKSICNDNEQALLQEFCDTLHSFERQHKDVLLCGHNIKEFDIPYICRRLLINNMPLPRTLDLAGLKPWQVVHQDTLELWRFGDHKHYTSLDLIALVLGLPSSKSDIDGSMVGEVYWQNGDLERIAAYCLKDIYTTALVYLRLKGCKDIYPEAVYA</sequence>
<dbReference type="Proteomes" id="UP000240572">
    <property type="component" value="Unassembled WGS sequence"/>
</dbReference>
<reference evidence="2 3" key="1">
    <citation type="submission" date="2018-03" db="EMBL/GenBank/DDBJ databases">
        <title>Genomic Encyclopedia of Type Strains, Phase III (KMG-III): the genomes of soil and plant-associated and newly described type strains.</title>
        <authorList>
            <person name="Whitman W."/>
        </authorList>
    </citation>
    <scope>NUCLEOTIDE SEQUENCE [LARGE SCALE GENOMIC DNA]</scope>
    <source>
        <strain evidence="2 3">CGMCC 1.12700</strain>
    </source>
</reference>
<dbReference type="InterPro" id="IPR019288">
    <property type="entry name" value="3'-5'_exonuclease_PolB-like"/>
</dbReference>
<accession>A0A2P8D9V6</accession>
<dbReference type="OrthoDB" id="9773351at2"/>
<dbReference type="Gene3D" id="3.30.420.10">
    <property type="entry name" value="Ribonuclease H-like superfamily/Ribonuclease H"/>
    <property type="match status" value="1"/>
</dbReference>
<dbReference type="InterPro" id="IPR012337">
    <property type="entry name" value="RNaseH-like_sf"/>
</dbReference>
<dbReference type="InterPro" id="IPR036397">
    <property type="entry name" value="RNaseH_sf"/>
</dbReference>
<dbReference type="RefSeq" id="WP_106520732.1">
    <property type="nucleotide sequence ID" value="NZ_PYGD01000001.1"/>
</dbReference>
<feature type="domain" description="Predicted 3'-5' exonuclease PolB-like" evidence="1">
    <location>
        <begin position="70"/>
        <end position="238"/>
    </location>
</feature>
<comment type="caution">
    <text evidence="2">The sequence shown here is derived from an EMBL/GenBank/DDBJ whole genome shotgun (WGS) entry which is preliminary data.</text>
</comment>
<dbReference type="GO" id="GO:0003676">
    <property type="term" value="F:nucleic acid binding"/>
    <property type="evidence" value="ECO:0007669"/>
    <property type="project" value="InterPro"/>
</dbReference>